<dbReference type="InterPro" id="IPR051706">
    <property type="entry name" value="Glycosyltransferase_domain"/>
</dbReference>
<dbReference type="SUPFAM" id="SSF53448">
    <property type="entry name" value="Nucleotide-diphospho-sugar transferases"/>
    <property type="match status" value="1"/>
</dbReference>
<dbReference type="InterPro" id="IPR007577">
    <property type="entry name" value="GlycoTrfase_DXD_sugar-bd_CS"/>
</dbReference>
<organism evidence="2 3">
    <name type="scientific">Coccomyxa viridis</name>
    <dbReference type="NCBI Taxonomy" id="1274662"/>
    <lineage>
        <taxon>Eukaryota</taxon>
        <taxon>Viridiplantae</taxon>
        <taxon>Chlorophyta</taxon>
        <taxon>core chlorophytes</taxon>
        <taxon>Trebouxiophyceae</taxon>
        <taxon>Trebouxiophyceae incertae sedis</taxon>
        <taxon>Coccomyxaceae</taxon>
        <taxon>Coccomyxa</taxon>
    </lineage>
</organism>
<evidence type="ECO:0000313" key="3">
    <source>
        <dbReference type="Proteomes" id="UP001497392"/>
    </source>
</evidence>
<keyword evidence="3" id="KW-1185">Reference proteome</keyword>
<dbReference type="EMBL" id="CAXHTA020000006">
    <property type="protein sequence ID" value="CAL5222157.1"/>
    <property type="molecule type" value="Genomic_DNA"/>
</dbReference>
<comment type="caution">
    <text evidence="2">The sequence shown here is derived from an EMBL/GenBank/DDBJ whole genome shotgun (WGS) entry which is preliminary data.</text>
</comment>
<dbReference type="InterPro" id="IPR029044">
    <property type="entry name" value="Nucleotide-diphossugar_trans"/>
</dbReference>
<gene>
    <name evidence="2" type="primary">g4482</name>
    <name evidence="2" type="ORF">VP750_LOCUS3816</name>
</gene>
<proteinExistence type="predicted"/>
<evidence type="ECO:0000313" key="2">
    <source>
        <dbReference type="EMBL" id="CAL5222157.1"/>
    </source>
</evidence>
<sequence length="217" mass="25672">MKLVEELYPWFLKVFTTLSHIMKADAARYMYMHHYGGVYADLDFQSLRPLDDILRGKKVVLGRMQDDVDEWQHALPNAFMASAPGDDFWLFVLQMIIERTATEEMRVSEQMKPQHVWPEERTGPSALWHAYQDYKTIHHSEGDLSIFEKDTFYPLDWRRFPPGFEPTYEDDQGRDCRICNMAEPQFSKKQCLKDYPNTYALTFWTHSWGSTTDTGRH</sequence>
<accession>A0ABP1FVN0</accession>
<keyword evidence="1" id="KW-0808">Transferase</keyword>
<name>A0ABP1FVN0_9CHLO</name>
<protein>
    <submittedName>
        <fullName evidence="2">G4482 protein</fullName>
    </submittedName>
</protein>
<dbReference type="Proteomes" id="UP001497392">
    <property type="component" value="Unassembled WGS sequence"/>
</dbReference>
<evidence type="ECO:0000256" key="1">
    <source>
        <dbReference type="ARBA" id="ARBA00022679"/>
    </source>
</evidence>
<dbReference type="PANTHER" id="PTHR32385">
    <property type="entry name" value="MANNOSYL PHOSPHORYLINOSITOL CERAMIDE SYNTHASE"/>
    <property type="match status" value="1"/>
</dbReference>
<dbReference type="Gene3D" id="3.90.550.20">
    <property type="match status" value="1"/>
</dbReference>
<reference evidence="2 3" key="1">
    <citation type="submission" date="2024-06" db="EMBL/GenBank/DDBJ databases">
        <authorList>
            <person name="Kraege A."/>
            <person name="Thomma B."/>
        </authorList>
    </citation>
    <scope>NUCLEOTIDE SEQUENCE [LARGE SCALE GENOMIC DNA]</scope>
</reference>
<dbReference type="Pfam" id="PF04488">
    <property type="entry name" value="Gly_transf_sug"/>
    <property type="match status" value="1"/>
</dbReference>
<dbReference type="PANTHER" id="PTHR32385:SF23">
    <property type="entry name" value="NUCLEOTIDE-DIPHOSPHO-SUGAR TRANSFERASE"/>
    <property type="match status" value="1"/>
</dbReference>